<protein>
    <submittedName>
        <fullName evidence="3">FAD dependent oxidoreductase</fullName>
    </submittedName>
</protein>
<evidence type="ECO:0000313" key="3">
    <source>
        <dbReference type="EMBL" id="EOD69931.1"/>
    </source>
</evidence>
<dbReference type="Pfam" id="PF01266">
    <property type="entry name" value="DAO"/>
    <property type="match status" value="1"/>
</dbReference>
<dbReference type="InterPro" id="IPR006076">
    <property type="entry name" value="FAD-dep_OxRdtase"/>
</dbReference>
<keyword evidence="4" id="KW-1185">Reference proteome</keyword>
<dbReference type="SUPFAM" id="SSF51905">
    <property type="entry name" value="FAD/NAD(P)-binding domain"/>
    <property type="match status" value="1"/>
</dbReference>
<proteinExistence type="predicted"/>
<dbReference type="Gene3D" id="3.30.9.10">
    <property type="entry name" value="D-Amino Acid Oxidase, subunit A, domain 2"/>
    <property type="match status" value="1"/>
</dbReference>
<keyword evidence="1" id="KW-0560">Oxidoreductase</keyword>
<name>R1IBN4_9PSEU</name>
<dbReference type="Proteomes" id="UP000014139">
    <property type="component" value="Unassembled WGS sequence"/>
</dbReference>
<dbReference type="PANTHER" id="PTHR13847:SF287">
    <property type="entry name" value="FAD-DEPENDENT OXIDOREDUCTASE DOMAIN-CONTAINING PROTEIN 1"/>
    <property type="match status" value="1"/>
</dbReference>
<dbReference type="InterPro" id="IPR036188">
    <property type="entry name" value="FAD/NAD-bd_sf"/>
</dbReference>
<gene>
    <name evidence="3" type="ORF">H480_03543</name>
</gene>
<dbReference type="GO" id="GO:0005737">
    <property type="term" value="C:cytoplasm"/>
    <property type="evidence" value="ECO:0007669"/>
    <property type="project" value="TreeGrafter"/>
</dbReference>
<dbReference type="PANTHER" id="PTHR13847">
    <property type="entry name" value="SARCOSINE DEHYDROGENASE-RELATED"/>
    <property type="match status" value="1"/>
</dbReference>
<accession>R1IBN4</accession>
<dbReference type="eggNOG" id="COG0665">
    <property type="taxonomic scope" value="Bacteria"/>
</dbReference>
<evidence type="ECO:0000256" key="1">
    <source>
        <dbReference type="ARBA" id="ARBA00023002"/>
    </source>
</evidence>
<feature type="non-terminal residue" evidence="3">
    <location>
        <position position="161"/>
    </location>
</feature>
<evidence type="ECO:0000313" key="4">
    <source>
        <dbReference type="Proteomes" id="UP000014139"/>
    </source>
</evidence>
<organism evidence="3 4">
    <name type="scientific">Amycolatopsis vancoresmycina DSM 44592</name>
    <dbReference type="NCBI Taxonomy" id="1292037"/>
    <lineage>
        <taxon>Bacteria</taxon>
        <taxon>Bacillati</taxon>
        <taxon>Actinomycetota</taxon>
        <taxon>Actinomycetes</taxon>
        <taxon>Pseudonocardiales</taxon>
        <taxon>Pseudonocardiaceae</taxon>
        <taxon>Amycolatopsis</taxon>
    </lineage>
</organism>
<dbReference type="Gene3D" id="3.50.50.60">
    <property type="entry name" value="FAD/NAD(P)-binding domain"/>
    <property type="match status" value="1"/>
</dbReference>
<sequence length="161" mass="17114">MGAVRILIVGGGVLGTLHAWQAVERGHDVVQLEREPEARGASVRNFGLVWVGGRASGPELETAQRARVLWAELGERVPALGFRANGSLTVVRTEAELAVAREAAATGGDRGFKVLDADETRALNPALRGDFLGALWCERDAAVEPRTAQPALRAELAKSGR</sequence>
<dbReference type="GO" id="GO:0016491">
    <property type="term" value="F:oxidoreductase activity"/>
    <property type="evidence" value="ECO:0007669"/>
    <property type="project" value="UniProtKB-KW"/>
</dbReference>
<dbReference type="EMBL" id="AOUO01000034">
    <property type="protein sequence ID" value="EOD69931.1"/>
    <property type="molecule type" value="Genomic_DNA"/>
</dbReference>
<evidence type="ECO:0000259" key="2">
    <source>
        <dbReference type="Pfam" id="PF01266"/>
    </source>
</evidence>
<comment type="caution">
    <text evidence="3">The sequence shown here is derived from an EMBL/GenBank/DDBJ whole genome shotgun (WGS) entry which is preliminary data.</text>
</comment>
<reference evidence="3 4" key="1">
    <citation type="submission" date="2013-02" db="EMBL/GenBank/DDBJ databases">
        <title>Draft genome sequence of Amycolatopsis vancoresmycina strain DSM 44592T.</title>
        <authorList>
            <person name="Kumar S."/>
            <person name="Kaur N."/>
            <person name="Kaur C."/>
            <person name="Raghava G.P.S."/>
            <person name="Mayilraj S."/>
        </authorList>
    </citation>
    <scope>NUCLEOTIDE SEQUENCE [LARGE SCALE GENOMIC DNA]</scope>
    <source>
        <strain evidence="3 4">DSM 44592</strain>
    </source>
</reference>
<feature type="domain" description="FAD dependent oxidoreductase" evidence="2">
    <location>
        <begin position="5"/>
        <end position="160"/>
    </location>
</feature>
<dbReference type="AlphaFoldDB" id="R1IBN4"/>